<proteinExistence type="predicted"/>
<feature type="domain" description="Methyltransferase small" evidence="1">
    <location>
        <begin position="36"/>
        <end position="150"/>
    </location>
</feature>
<evidence type="ECO:0000313" key="2">
    <source>
        <dbReference type="EMBL" id="KRN22253.1"/>
    </source>
</evidence>
<dbReference type="PANTHER" id="PTHR47739:SF1">
    <property type="entry name" value="TRNA1(VAL) (ADENINE(37)-N6)-METHYLTRANSFERASE"/>
    <property type="match status" value="1"/>
</dbReference>
<protein>
    <submittedName>
        <fullName evidence="2">Methyltransferase</fullName>
    </submittedName>
</protein>
<accession>A0A0R2FBT6</accession>
<keyword evidence="2" id="KW-0808">Transferase</keyword>
<dbReference type="OrthoDB" id="9777257at2"/>
<dbReference type="AlphaFoldDB" id="A0A0R2FBT6"/>
<sequence length="246" mass="27107">MGEVALEPDERVDELKGAGIRIIQSPQVFAFSLDAVLLADFAMIKKTSRVVDLAAGNGAVGLFVARKTTNQVTLIELQARLADMAQRSVRLNDLTNVDVHQQDLKDATQIVSKDSVDVVTCNPPYFKVTDQSLTNPNDHLALARHELTTNFQTVCQTAASLLKYQGKAFFVHRPERLEELLSTMAAADLAPKRVRFIHPKADREANMVLLEGIRSGKPAGMRILPPLVVYGSDGRYGEEVQHLLYG</sequence>
<organism evidence="2 3">
    <name type="scientific">Lacticaseibacillus camelliae DSM 22697 = JCM 13995</name>
    <dbReference type="NCBI Taxonomy" id="1423730"/>
    <lineage>
        <taxon>Bacteria</taxon>
        <taxon>Bacillati</taxon>
        <taxon>Bacillota</taxon>
        <taxon>Bacilli</taxon>
        <taxon>Lactobacillales</taxon>
        <taxon>Lactobacillaceae</taxon>
        <taxon>Lacticaseibacillus</taxon>
    </lineage>
</organism>
<dbReference type="PATRIC" id="fig|1423730.4.peg.1968"/>
<dbReference type="SUPFAM" id="SSF53335">
    <property type="entry name" value="S-adenosyl-L-methionine-dependent methyltransferases"/>
    <property type="match status" value="1"/>
</dbReference>
<dbReference type="CDD" id="cd02440">
    <property type="entry name" value="AdoMet_MTases"/>
    <property type="match status" value="1"/>
</dbReference>
<evidence type="ECO:0000313" key="3">
    <source>
        <dbReference type="Proteomes" id="UP000050865"/>
    </source>
</evidence>
<dbReference type="InterPro" id="IPR050210">
    <property type="entry name" value="tRNA_Adenine-N(6)_MTase"/>
</dbReference>
<keyword evidence="2" id="KW-0489">Methyltransferase</keyword>
<comment type="caution">
    <text evidence="2">The sequence shown here is derived from an EMBL/GenBank/DDBJ whole genome shotgun (WGS) entry which is preliminary data.</text>
</comment>
<keyword evidence="3" id="KW-1185">Reference proteome</keyword>
<dbReference type="EMBL" id="AYZJ01000034">
    <property type="protein sequence ID" value="KRN22253.1"/>
    <property type="molecule type" value="Genomic_DNA"/>
</dbReference>
<reference evidence="2 3" key="1">
    <citation type="journal article" date="2015" name="Genome Announc.">
        <title>Expanding the biotechnology potential of lactobacilli through comparative genomics of 213 strains and associated genera.</title>
        <authorList>
            <person name="Sun Z."/>
            <person name="Harris H.M."/>
            <person name="McCann A."/>
            <person name="Guo C."/>
            <person name="Argimon S."/>
            <person name="Zhang W."/>
            <person name="Yang X."/>
            <person name="Jeffery I.B."/>
            <person name="Cooney J.C."/>
            <person name="Kagawa T.F."/>
            <person name="Liu W."/>
            <person name="Song Y."/>
            <person name="Salvetti E."/>
            <person name="Wrobel A."/>
            <person name="Rasinkangas P."/>
            <person name="Parkhill J."/>
            <person name="Rea M.C."/>
            <person name="O'Sullivan O."/>
            <person name="Ritari J."/>
            <person name="Douillard F.P."/>
            <person name="Paul Ross R."/>
            <person name="Yang R."/>
            <person name="Briner A.E."/>
            <person name="Felis G.E."/>
            <person name="de Vos W.M."/>
            <person name="Barrangou R."/>
            <person name="Klaenhammer T.R."/>
            <person name="Caufield P.W."/>
            <person name="Cui Y."/>
            <person name="Zhang H."/>
            <person name="O'Toole P.W."/>
        </authorList>
    </citation>
    <scope>NUCLEOTIDE SEQUENCE [LARGE SCALE GENOMIC DNA]</scope>
    <source>
        <strain evidence="2 3">DSM 22697</strain>
    </source>
</reference>
<name>A0A0R2FBT6_9LACO</name>
<dbReference type="InterPro" id="IPR029063">
    <property type="entry name" value="SAM-dependent_MTases_sf"/>
</dbReference>
<dbReference type="Pfam" id="PF05175">
    <property type="entry name" value="MTS"/>
    <property type="match status" value="1"/>
</dbReference>
<dbReference type="PANTHER" id="PTHR47739">
    <property type="entry name" value="TRNA1(VAL) (ADENINE(37)-N6)-METHYLTRANSFERASE"/>
    <property type="match status" value="1"/>
</dbReference>
<dbReference type="GO" id="GO:0008168">
    <property type="term" value="F:methyltransferase activity"/>
    <property type="evidence" value="ECO:0007669"/>
    <property type="project" value="UniProtKB-KW"/>
</dbReference>
<evidence type="ECO:0000259" key="1">
    <source>
        <dbReference type="Pfam" id="PF05175"/>
    </source>
</evidence>
<dbReference type="Proteomes" id="UP000050865">
    <property type="component" value="Unassembled WGS sequence"/>
</dbReference>
<gene>
    <name evidence="2" type="ORF">FC75_GL001892</name>
</gene>
<dbReference type="InterPro" id="IPR007848">
    <property type="entry name" value="Small_mtfrase_dom"/>
</dbReference>
<dbReference type="GO" id="GO:0032259">
    <property type="term" value="P:methylation"/>
    <property type="evidence" value="ECO:0007669"/>
    <property type="project" value="UniProtKB-KW"/>
</dbReference>
<dbReference type="STRING" id="1423730.FC75_GL001892"/>
<dbReference type="RefSeq" id="WP_054661416.1">
    <property type="nucleotide sequence ID" value="NZ_AYZJ01000034.1"/>
</dbReference>
<dbReference type="Gene3D" id="3.40.50.150">
    <property type="entry name" value="Vaccinia Virus protein VP39"/>
    <property type="match status" value="1"/>
</dbReference>